<evidence type="ECO:0000256" key="1">
    <source>
        <dbReference type="SAM" id="MobiDB-lite"/>
    </source>
</evidence>
<feature type="compositionally biased region" description="Basic and acidic residues" evidence="1">
    <location>
        <begin position="312"/>
        <end position="329"/>
    </location>
</feature>
<dbReference type="Pfam" id="PF18479">
    <property type="entry name" value="PIN_11"/>
    <property type="match status" value="1"/>
</dbReference>
<feature type="compositionally biased region" description="Basic and acidic residues" evidence="1">
    <location>
        <begin position="227"/>
        <end position="237"/>
    </location>
</feature>
<dbReference type="Proteomes" id="UP001152795">
    <property type="component" value="Unassembled WGS sequence"/>
</dbReference>
<dbReference type="OrthoDB" id="6091938at2759"/>
<evidence type="ECO:0000313" key="3">
    <source>
        <dbReference type="EMBL" id="CAB4026341.1"/>
    </source>
</evidence>
<feature type="region of interest" description="Disordered" evidence="1">
    <location>
        <begin position="215"/>
        <end position="361"/>
    </location>
</feature>
<feature type="region of interest" description="Disordered" evidence="1">
    <location>
        <begin position="42"/>
        <end position="177"/>
    </location>
</feature>
<evidence type="ECO:0000313" key="4">
    <source>
        <dbReference type="Proteomes" id="UP001152795"/>
    </source>
</evidence>
<sequence length="516" mass="56474">MNGKVTVVIGDDTDDETLTVYGVNEEGVIVIFDDDCATTDIQHGSEDPNVRKNTQSACSKDKIHVPSTSNDNKSTSQPSSDSLVDSTGQLQDPNIDIKKCQSPSKSNQTNQSPCKTNQTSLPNKKRLLPSNTFSHSNAASNANNNSNPSASLLNNQNKSLCSSTDNQHNPPLLDNQGCFESTTKRHVSKDSNFTVTIENNLSDKRKANFHSPNILAKDSCSSQAPNKDGHSSQERGRTKSAPSSTSGKERCDSSLLGVVSSTFDKHKTNSNSTSASCSTEVKSDNGKSHSTHKRSQTQSAPTSSSQKRKHKNSPERENPCSRLFEENKTNSHISHKKPRMQSAPASMSTLPQTSVASSSRQVLSNLQNPNLPTDSLENLSTFLHVIFIDLDNWGKFFSLPYSLPPKVFVWGFCGGNYSNKHQGSVHFRALVREKRFFQHPMCGKSKNAADFALCVQAARLDLQLPKHIPFTVLSGDKGFGELKTQLSSSERQIHLVDPHHEEQDMLYATLASIGQA</sequence>
<feature type="compositionally biased region" description="Low complexity" evidence="1">
    <location>
        <begin position="269"/>
        <end position="279"/>
    </location>
</feature>
<organism evidence="3 4">
    <name type="scientific">Paramuricea clavata</name>
    <name type="common">Red gorgonian</name>
    <name type="synonym">Violescent sea-whip</name>
    <dbReference type="NCBI Taxonomy" id="317549"/>
    <lineage>
        <taxon>Eukaryota</taxon>
        <taxon>Metazoa</taxon>
        <taxon>Cnidaria</taxon>
        <taxon>Anthozoa</taxon>
        <taxon>Octocorallia</taxon>
        <taxon>Malacalcyonacea</taxon>
        <taxon>Plexauridae</taxon>
        <taxon>Paramuricea</taxon>
    </lineage>
</organism>
<dbReference type="AlphaFoldDB" id="A0A6S7J8E8"/>
<dbReference type="EMBL" id="CACRXK020014145">
    <property type="protein sequence ID" value="CAB4026341.1"/>
    <property type="molecule type" value="Genomic_DNA"/>
</dbReference>
<evidence type="ECO:0000259" key="2">
    <source>
        <dbReference type="Pfam" id="PF18479"/>
    </source>
</evidence>
<feature type="compositionally biased region" description="Polar residues" evidence="1">
    <location>
        <begin position="101"/>
        <end position="122"/>
    </location>
</feature>
<feature type="compositionally biased region" description="Polar residues" evidence="1">
    <location>
        <begin position="343"/>
        <end position="361"/>
    </location>
</feature>
<dbReference type="InterPro" id="IPR041192">
    <property type="entry name" value="PIN_11"/>
</dbReference>
<name>A0A6S7J8E8_PARCT</name>
<gene>
    <name evidence="3" type="ORF">PACLA_8A045084</name>
</gene>
<proteinExistence type="predicted"/>
<reference evidence="3" key="1">
    <citation type="submission" date="2020-04" db="EMBL/GenBank/DDBJ databases">
        <authorList>
            <person name="Alioto T."/>
            <person name="Alioto T."/>
            <person name="Gomez Garrido J."/>
        </authorList>
    </citation>
    <scope>NUCLEOTIDE SEQUENCE</scope>
    <source>
        <strain evidence="3">A484AB</strain>
    </source>
</reference>
<feature type="compositionally biased region" description="Polar residues" evidence="1">
    <location>
        <begin position="66"/>
        <end position="92"/>
    </location>
</feature>
<feature type="compositionally biased region" description="Polar residues" evidence="1">
    <location>
        <begin position="158"/>
        <end position="169"/>
    </location>
</feature>
<comment type="caution">
    <text evidence="3">The sequence shown here is derived from an EMBL/GenBank/DDBJ whole genome shotgun (WGS) entry which is preliminary data.</text>
</comment>
<accession>A0A6S7J8E8</accession>
<feature type="compositionally biased region" description="Low complexity" evidence="1">
    <location>
        <begin position="130"/>
        <end position="157"/>
    </location>
</feature>
<protein>
    <submittedName>
        <fullName evidence="3">Zinc finger 451 S homeolog isoform X2</fullName>
    </submittedName>
</protein>
<feature type="domain" description="ZNF451 PIN-like" evidence="2">
    <location>
        <begin position="382"/>
        <end position="496"/>
    </location>
</feature>
<feature type="compositionally biased region" description="Low complexity" evidence="1">
    <location>
        <begin position="296"/>
        <end position="305"/>
    </location>
</feature>
<keyword evidence="4" id="KW-1185">Reference proteome</keyword>